<feature type="domain" description="Methyltransferase" evidence="1">
    <location>
        <begin position="54"/>
        <end position="150"/>
    </location>
</feature>
<dbReference type="InterPro" id="IPR029063">
    <property type="entry name" value="SAM-dependent_MTases_sf"/>
</dbReference>
<dbReference type="Gene3D" id="3.40.50.150">
    <property type="entry name" value="Vaccinia Virus protein VP39"/>
    <property type="match status" value="1"/>
</dbReference>
<reference evidence="3" key="1">
    <citation type="submission" date="2016-10" db="EMBL/GenBank/DDBJ databases">
        <authorList>
            <person name="Varghese N."/>
        </authorList>
    </citation>
    <scope>NUCLEOTIDE SEQUENCE [LARGE SCALE GENOMIC DNA]</scope>
    <source>
        <strain evidence="3">DSM 44719</strain>
    </source>
</reference>
<proteinExistence type="predicted"/>
<keyword evidence="2" id="KW-0489">Methyltransferase</keyword>
<accession>A0A1H4U966</accession>
<dbReference type="PANTHER" id="PTHR43591">
    <property type="entry name" value="METHYLTRANSFERASE"/>
    <property type="match status" value="1"/>
</dbReference>
<dbReference type="InterPro" id="IPR041698">
    <property type="entry name" value="Methyltransf_25"/>
</dbReference>
<protein>
    <submittedName>
        <fullName evidence="2">Methyltransferase domain-containing protein</fullName>
    </submittedName>
</protein>
<organism evidence="2 3">
    <name type="scientific">Rhodococcus jostii</name>
    <dbReference type="NCBI Taxonomy" id="132919"/>
    <lineage>
        <taxon>Bacteria</taxon>
        <taxon>Bacillati</taxon>
        <taxon>Actinomycetota</taxon>
        <taxon>Actinomycetes</taxon>
        <taxon>Mycobacteriales</taxon>
        <taxon>Nocardiaceae</taxon>
        <taxon>Rhodococcus</taxon>
    </lineage>
</organism>
<dbReference type="PANTHER" id="PTHR43591:SF24">
    <property type="entry name" value="2-METHOXY-6-POLYPRENYL-1,4-BENZOQUINOL METHYLASE, MITOCHONDRIAL"/>
    <property type="match status" value="1"/>
</dbReference>
<evidence type="ECO:0000313" key="3">
    <source>
        <dbReference type="Proteomes" id="UP000183407"/>
    </source>
</evidence>
<evidence type="ECO:0000259" key="1">
    <source>
        <dbReference type="Pfam" id="PF13649"/>
    </source>
</evidence>
<dbReference type="AlphaFoldDB" id="A0A1H4U966"/>
<dbReference type="RefSeq" id="WP_073363299.1">
    <property type="nucleotide sequence ID" value="NZ_FNTL01000004.1"/>
</dbReference>
<dbReference type="GO" id="GO:0008168">
    <property type="term" value="F:methyltransferase activity"/>
    <property type="evidence" value="ECO:0007669"/>
    <property type="project" value="UniProtKB-KW"/>
</dbReference>
<dbReference type="OrthoDB" id="3382693at2"/>
<sequence length="281" mass="30955">MAQHSHHHTAHTHDHDHGTSLADLLDLDAEVLGSYLEPLTEWVGQHLRETPRRIVDVGSGTGVGTLTLARRFPAAEVIAIDRSEFMLERLGTAAREQGLADRLSVVHADLDVAWTAVGAADVVWAASSLHEVADPDRVLRDMCAALNPAGLLVVVEMDALPRLLPDDVGVGRPGLESRCHEALARMNWNSHPNWQTHLERNGFEVVEERTFVSEANPAPPSTGRYAQTYLRRIRSALDGQLAADDRITLDLLLSDDDPNSVLRRTDLIPRGTRTAWAARRP</sequence>
<dbReference type="GO" id="GO:0032259">
    <property type="term" value="P:methylation"/>
    <property type="evidence" value="ECO:0007669"/>
    <property type="project" value="UniProtKB-KW"/>
</dbReference>
<dbReference type="SUPFAM" id="SSF53335">
    <property type="entry name" value="S-adenosyl-L-methionine-dependent methyltransferases"/>
    <property type="match status" value="1"/>
</dbReference>
<keyword evidence="2" id="KW-0808">Transferase</keyword>
<name>A0A1H4U966_RHOJO</name>
<dbReference type="CDD" id="cd02440">
    <property type="entry name" value="AdoMet_MTases"/>
    <property type="match status" value="1"/>
</dbReference>
<evidence type="ECO:0000313" key="2">
    <source>
        <dbReference type="EMBL" id="SEC65312.1"/>
    </source>
</evidence>
<dbReference type="EMBL" id="FNTL01000004">
    <property type="protein sequence ID" value="SEC65312.1"/>
    <property type="molecule type" value="Genomic_DNA"/>
</dbReference>
<gene>
    <name evidence="2" type="ORF">SAMN04490220_2214</name>
</gene>
<dbReference type="Pfam" id="PF13649">
    <property type="entry name" value="Methyltransf_25"/>
    <property type="match status" value="1"/>
</dbReference>
<dbReference type="Proteomes" id="UP000183407">
    <property type="component" value="Unassembled WGS sequence"/>
</dbReference>